<dbReference type="PROSITE" id="PS50089">
    <property type="entry name" value="ZF_RING_2"/>
    <property type="match status" value="1"/>
</dbReference>
<comment type="pathway">
    <text evidence="3">Protein modification; protein ubiquitination.</text>
</comment>
<evidence type="ECO:0000313" key="19">
    <source>
        <dbReference type="EMBL" id="CAH8281545.1"/>
    </source>
</evidence>
<keyword evidence="7" id="KW-0479">Metal-binding</keyword>
<dbReference type="SUPFAM" id="SSF101447">
    <property type="entry name" value="Formin homology 2 domain (FH2 domain)"/>
    <property type="match status" value="1"/>
</dbReference>
<keyword evidence="10" id="KW-0833">Ubl conjugation pathway</keyword>
<dbReference type="GO" id="GO:0016020">
    <property type="term" value="C:membrane"/>
    <property type="evidence" value="ECO:0007669"/>
    <property type="project" value="UniProtKB-SubCell"/>
</dbReference>
<dbReference type="Gene3D" id="3.30.40.10">
    <property type="entry name" value="Zinc/RING finger domain, C3HC4 (zinc finger)"/>
    <property type="match status" value="1"/>
</dbReference>
<gene>
    <name evidence="19" type="ORF">ERUC_LOCUS15</name>
</gene>
<accession>A0ABC8IUD8</accession>
<feature type="transmembrane region" description="Helical" evidence="17">
    <location>
        <begin position="50"/>
        <end position="76"/>
    </location>
</feature>
<dbReference type="PANTHER" id="PTHR46913:SF19">
    <property type="entry name" value="RING-TYPE E3 UBIQUITIN TRANSFERASE"/>
    <property type="match status" value="1"/>
</dbReference>
<evidence type="ECO:0000256" key="7">
    <source>
        <dbReference type="ARBA" id="ARBA00022723"/>
    </source>
</evidence>
<dbReference type="SUPFAM" id="SSF57850">
    <property type="entry name" value="RING/U-box"/>
    <property type="match status" value="1"/>
</dbReference>
<evidence type="ECO:0000256" key="8">
    <source>
        <dbReference type="ARBA" id="ARBA00022729"/>
    </source>
</evidence>
<feature type="region of interest" description="Disordered" evidence="16">
    <location>
        <begin position="83"/>
        <end position="104"/>
    </location>
</feature>
<dbReference type="AlphaFoldDB" id="A0ABC8IUD8"/>
<evidence type="ECO:0000256" key="11">
    <source>
        <dbReference type="ARBA" id="ARBA00022833"/>
    </source>
</evidence>
<evidence type="ECO:0000256" key="14">
    <source>
        <dbReference type="ARBA" id="ARBA00024209"/>
    </source>
</evidence>
<evidence type="ECO:0000256" key="16">
    <source>
        <dbReference type="SAM" id="MobiDB-lite"/>
    </source>
</evidence>
<evidence type="ECO:0000256" key="2">
    <source>
        <dbReference type="ARBA" id="ARBA00004167"/>
    </source>
</evidence>
<keyword evidence="9 15" id="KW-0863">Zinc-finger</keyword>
<dbReference type="EC" id="2.3.2.27" evidence="4"/>
<dbReference type="Proteomes" id="UP001642260">
    <property type="component" value="Unassembled WGS sequence"/>
</dbReference>
<name>A0ABC8IUD8_ERUVS</name>
<keyword evidence="13 17" id="KW-0472">Membrane</keyword>
<dbReference type="InterPro" id="IPR013083">
    <property type="entry name" value="Znf_RING/FYVE/PHD"/>
</dbReference>
<evidence type="ECO:0000256" key="9">
    <source>
        <dbReference type="ARBA" id="ARBA00022771"/>
    </source>
</evidence>
<keyword evidence="12 17" id="KW-1133">Transmembrane helix</keyword>
<reference evidence="19 20" key="1">
    <citation type="submission" date="2022-03" db="EMBL/GenBank/DDBJ databases">
        <authorList>
            <person name="Macdonald S."/>
            <person name="Ahmed S."/>
            <person name="Newling K."/>
        </authorList>
    </citation>
    <scope>NUCLEOTIDE SEQUENCE [LARGE SCALE GENOMIC DNA]</scope>
</reference>
<dbReference type="FunFam" id="3.30.40.10:FF:000285">
    <property type="entry name" value="RING-H2 finger protein ATL43"/>
    <property type="match status" value="1"/>
</dbReference>
<comment type="catalytic activity">
    <reaction evidence="1">
        <text>S-ubiquitinyl-[E2 ubiquitin-conjugating enzyme]-L-cysteine + [acceptor protein]-L-lysine = [E2 ubiquitin-conjugating enzyme]-L-cysteine + N(6)-ubiquitinyl-[acceptor protein]-L-lysine.</text>
        <dbReference type="EC" id="2.3.2.27"/>
    </reaction>
</comment>
<feature type="domain" description="RING-type" evidence="18">
    <location>
        <begin position="147"/>
        <end position="189"/>
    </location>
</feature>
<evidence type="ECO:0000256" key="3">
    <source>
        <dbReference type="ARBA" id="ARBA00004906"/>
    </source>
</evidence>
<evidence type="ECO:0000256" key="1">
    <source>
        <dbReference type="ARBA" id="ARBA00000900"/>
    </source>
</evidence>
<evidence type="ECO:0000256" key="13">
    <source>
        <dbReference type="ARBA" id="ARBA00023136"/>
    </source>
</evidence>
<keyword evidence="8" id="KW-0732">Signal</keyword>
<dbReference type="InterPro" id="IPR044600">
    <property type="entry name" value="ATL1/ATL16-like"/>
</dbReference>
<evidence type="ECO:0000256" key="5">
    <source>
        <dbReference type="ARBA" id="ARBA00022679"/>
    </source>
</evidence>
<evidence type="ECO:0000256" key="10">
    <source>
        <dbReference type="ARBA" id="ARBA00022786"/>
    </source>
</evidence>
<evidence type="ECO:0000256" key="6">
    <source>
        <dbReference type="ARBA" id="ARBA00022692"/>
    </source>
</evidence>
<dbReference type="SMART" id="SM00184">
    <property type="entry name" value="RING"/>
    <property type="match status" value="1"/>
</dbReference>
<evidence type="ECO:0000256" key="15">
    <source>
        <dbReference type="PROSITE-ProRule" id="PRU00175"/>
    </source>
</evidence>
<keyword evidence="6 17" id="KW-0812">Transmembrane</keyword>
<comment type="subcellular location">
    <subcellularLocation>
        <location evidence="2">Membrane</location>
        <topology evidence="2">Single-pass membrane protein</topology>
    </subcellularLocation>
</comment>
<dbReference type="InterPro" id="IPR001841">
    <property type="entry name" value="Znf_RING"/>
</dbReference>
<dbReference type="EMBL" id="CAKOAT010000001">
    <property type="protein sequence ID" value="CAH8281545.1"/>
    <property type="molecule type" value="Genomic_DNA"/>
</dbReference>
<dbReference type="Pfam" id="PF13639">
    <property type="entry name" value="zf-RING_2"/>
    <property type="match status" value="1"/>
</dbReference>
<protein>
    <recommendedName>
        <fullName evidence="4">RING-type E3 ubiquitin transferase</fullName>
        <ecNumber evidence="4">2.3.2.27</ecNumber>
    </recommendedName>
</protein>
<evidence type="ECO:0000313" key="20">
    <source>
        <dbReference type="Proteomes" id="UP001642260"/>
    </source>
</evidence>
<proteinExistence type="inferred from homology"/>
<feature type="region of interest" description="Disordered" evidence="16">
    <location>
        <begin position="199"/>
        <end position="230"/>
    </location>
</feature>
<evidence type="ECO:0000256" key="17">
    <source>
        <dbReference type="SAM" id="Phobius"/>
    </source>
</evidence>
<dbReference type="PANTHER" id="PTHR46913">
    <property type="entry name" value="RING-H2 FINGER PROTEIN ATL16"/>
    <property type="match status" value="1"/>
</dbReference>
<evidence type="ECO:0000256" key="12">
    <source>
        <dbReference type="ARBA" id="ARBA00022989"/>
    </source>
</evidence>
<dbReference type="GO" id="GO:0008270">
    <property type="term" value="F:zinc ion binding"/>
    <property type="evidence" value="ECO:0007669"/>
    <property type="project" value="UniProtKB-KW"/>
</dbReference>
<comment type="caution">
    <text evidence="19">The sequence shown here is derived from an EMBL/GenBank/DDBJ whole genome shotgun (WGS) entry which is preliminary data.</text>
</comment>
<keyword evidence="11" id="KW-0862">Zinc</keyword>
<evidence type="ECO:0000256" key="4">
    <source>
        <dbReference type="ARBA" id="ARBA00012483"/>
    </source>
</evidence>
<sequence length="302" mass="34060">MASSNRKMLYPYQPGQSYTFGYFITWPQIYPPPPPPPPPPPTSLQGDLSVLFSTPIFIISSALLFLFFTIFLYLYIMWSRRTPPSSPAPHVSTNRREDQNQERGHADLSRYHHFWRVTTAGLDRSAIDSITVVKFKNGEGIIDGTDCSVCLSEFEEDEALRLLPKCSHAFHVSCIDMWLLSHKNCPLCRAPVFSTKIRNKKTETNHQTVSGTSNGEEEESSGSRNVNNVLLPRSQSDLAGHCGRRRLETVRRSFSIGGSSLVKAEGSDDVAGRSRRQFYRSFSTNFFASSRRTRNQDSVLPS</sequence>
<comment type="similarity">
    <text evidence="14">Belongs to the RING-type zinc finger family. ATL subfamily.</text>
</comment>
<keyword evidence="20" id="KW-1185">Reference proteome</keyword>
<dbReference type="GO" id="GO:0061630">
    <property type="term" value="F:ubiquitin protein ligase activity"/>
    <property type="evidence" value="ECO:0007669"/>
    <property type="project" value="UniProtKB-EC"/>
</dbReference>
<feature type="compositionally biased region" description="Basic and acidic residues" evidence="16">
    <location>
        <begin position="94"/>
        <end position="104"/>
    </location>
</feature>
<organism evidence="19 20">
    <name type="scientific">Eruca vesicaria subsp. sativa</name>
    <name type="common">Garden rocket</name>
    <name type="synonym">Eruca sativa</name>
    <dbReference type="NCBI Taxonomy" id="29727"/>
    <lineage>
        <taxon>Eukaryota</taxon>
        <taxon>Viridiplantae</taxon>
        <taxon>Streptophyta</taxon>
        <taxon>Embryophyta</taxon>
        <taxon>Tracheophyta</taxon>
        <taxon>Spermatophyta</taxon>
        <taxon>Magnoliopsida</taxon>
        <taxon>eudicotyledons</taxon>
        <taxon>Gunneridae</taxon>
        <taxon>Pentapetalae</taxon>
        <taxon>rosids</taxon>
        <taxon>malvids</taxon>
        <taxon>Brassicales</taxon>
        <taxon>Brassicaceae</taxon>
        <taxon>Brassiceae</taxon>
        <taxon>Eruca</taxon>
    </lineage>
</organism>
<keyword evidence="5" id="KW-0808">Transferase</keyword>
<dbReference type="CDD" id="cd16461">
    <property type="entry name" value="RING-H2_EL5-like"/>
    <property type="match status" value="1"/>
</dbReference>
<evidence type="ECO:0000259" key="18">
    <source>
        <dbReference type="PROSITE" id="PS50089"/>
    </source>
</evidence>